<dbReference type="Pfam" id="PF05857">
    <property type="entry name" value="TraX"/>
    <property type="match status" value="1"/>
</dbReference>
<reference evidence="2 3" key="1">
    <citation type="submission" date="2023-01" db="EMBL/GenBank/DDBJ databases">
        <title>Xanthomonas hawaiianensis sp. nov. isolated from Araceae family in Hawaii.</title>
        <authorList>
            <person name="Chunag S.-C."/>
            <person name="Dobhal S."/>
            <person name="Alvarez A."/>
            <person name="Arif M."/>
        </authorList>
    </citation>
    <scope>NUCLEOTIDE SEQUENCE [LARGE SCALE GENOMIC DNA]</scope>
    <source>
        <strain evidence="2 3">A2111</strain>
    </source>
</reference>
<keyword evidence="3" id="KW-1185">Reference proteome</keyword>
<protein>
    <submittedName>
        <fullName evidence="2">TraX family protein</fullName>
    </submittedName>
</protein>
<keyword evidence="1" id="KW-0472">Membrane</keyword>
<accession>A0ABU2HZ42</accession>
<name>A0ABU2HZ42_9XANT</name>
<evidence type="ECO:0000313" key="2">
    <source>
        <dbReference type="EMBL" id="MDS9991157.1"/>
    </source>
</evidence>
<feature type="transmembrane region" description="Helical" evidence="1">
    <location>
        <begin position="12"/>
        <end position="30"/>
    </location>
</feature>
<evidence type="ECO:0000313" key="3">
    <source>
        <dbReference type="Proteomes" id="UP001260534"/>
    </source>
</evidence>
<keyword evidence="1" id="KW-1133">Transmembrane helix</keyword>
<feature type="transmembrane region" description="Helical" evidence="1">
    <location>
        <begin position="110"/>
        <end position="140"/>
    </location>
</feature>
<sequence>MTSGARELLKWIALVLMTGDHVAKVFYGGYVPIVSELGRTAFPVFAIVLAYNLAQPGVDALKSFRRLLLWGILAQPVHGLAFGYWAPFNVLLSFALASAAIWSIQQRQWVLMGMCSVVAPFLVDYQWFGLALVLSSWWLFRFSVEARSGTSVAIVPGATAPWSGRSLRLILVAAGFGLLCWYNRNGWALLAIPLLVALAPRNVPVPRTRWAFYGYYLGHLAVLAVLTKVLPS</sequence>
<proteinExistence type="predicted"/>
<dbReference type="NCBIfam" id="NF010454">
    <property type="entry name" value="PRK13882.1-1"/>
    <property type="match status" value="1"/>
</dbReference>
<feature type="transmembrane region" description="Helical" evidence="1">
    <location>
        <begin position="210"/>
        <end position="230"/>
    </location>
</feature>
<dbReference type="InterPro" id="IPR008875">
    <property type="entry name" value="TraX"/>
</dbReference>
<comment type="caution">
    <text evidence="2">The sequence shown here is derived from an EMBL/GenBank/DDBJ whole genome shotgun (WGS) entry which is preliminary data.</text>
</comment>
<feature type="transmembrane region" description="Helical" evidence="1">
    <location>
        <begin position="169"/>
        <end position="198"/>
    </location>
</feature>
<dbReference type="RefSeq" id="WP_209029301.1">
    <property type="nucleotide sequence ID" value="NZ_CP115873.1"/>
</dbReference>
<feature type="transmembrane region" description="Helical" evidence="1">
    <location>
        <begin position="82"/>
        <end position="104"/>
    </location>
</feature>
<evidence type="ECO:0000256" key="1">
    <source>
        <dbReference type="SAM" id="Phobius"/>
    </source>
</evidence>
<organism evidence="2 3">
    <name type="scientific">Xanthomonas hawaiiensis</name>
    <dbReference type="NCBI Taxonomy" id="3003247"/>
    <lineage>
        <taxon>Bacteria</taxon>
        <taxon>Pseudomonadati</taxon>
        <taxon>Pseudomonadota</taxon>
        <taxon>Gammaproteobacteria</taxon>
        <taxon>Lysobacterales</taxon>
        <taxon>Lysobacteraceae</taxon>
        <taxon>Xanthomonas</taxon>
    </lineage>
</organism>
<gene>
    <name evidence="2" type="ORF">PNQ69_00090</name>
</gene>
<keyword evidence="1" id="KW-0812">Transmembrane</keyword>
<dbReference type="EMBL" id="JAQMHB010000001">
    <property type="protein sequence ID" value="MDS9991157.1"/>
    <property type="molecule type" value="Genomic_DNA"/>
</dbReference>
<dbReference type="Proteomes" id="UP001260534">
    <property type="component" value="Unassembled WGS sequence"/>
</dbReference>